<dbReference type="RefSeq" id="WP_109985812.1">
    <property type="nucleotide sequence ID" value="NZ_QGTD01000021.1"/>
</dbReference>
<dbReference type="Pfam" id="PF00359">
    <property type="entry name" value="PTS_EIIA_2"/>
    <property type="match status" value="1"/>
</dbReference>
<keyword evidence="4" id="KW-0010">Activator</keyword>
<dbReference type="AlphaFoldDB" id="A0A317KU58"/>
<dbReference type="InterPro" id="IPR036095">
    <property type="entry name" value="PTS_EIIB-like_sf"/>
</dbReference>
<accession>A0A317KU58</accession>
<dbReference type="InterPro" id="IPR036634">
    <property type="entry name" value="PRD_sf"/>
</dbReference>
<evidence type="ECO:0000259" key="6">
    <source>
        <dbReference type="PROSITE" id="PS51094"/>
    </source>
</evidence>
<dbReference type="InterPro" id="IPR050661">
    <property type="entry name" value="BglG_antiterminators"/>
</dbReference>
<dbReference type="InterPro" id="IPR007737">
    <property type="entry name" value="Mga_HTH"/>
</dbReference>
<dbReference type="InterPro" id="IPR003501">
    <property type="entry name" value="PTS_EIIB_2/3"/>
</dbReference>
<reference evidence="9 10" key="1">
    <citation type="submission" date="2018-05" db="EMBL/GenBank/DDBJ databases">
        <title>Genomic analysis of Gracilibacillus dipsosauri DD1 reveals novel features of a salt-tolerant amylase.</title>
        <authorList>
            <person name="Deutch C.E."/>
            <person name="Yang S."/>
        </authorList>
    </citation>
    <scope>NUCLEOTIDE SEQUENCE [LARGE SCALE GENOMIC DNA]</scope>
    <source>
        <strain evidence="9 10">DD1</strain>
    </source>
</reference>
<protein>
    <submittedName>
        <fullName evidence="9">Sugar transporter</fullName>
    </submittedName>
</protein>
<keyword evidence="9" id="KW-0762">Sugar transport</keyword>
<dbReference type="Gene3D" id="3.40.50.2300">
    <property type="match status" value="1"/>
</dbReference>
<feature type="domain" description="PTS EIIB type-2" evidence="7">
    <location>
        <begin position="409"/>
        <end position="498"/>
    </location>
</feature>
<dbReference type="SUPFAM" id="SSF55804">
    <property type="entry name" value="Phoshotransferase/anion transport protein"/>
    <property type="match status" value="1"/>
</dbReference>
<evidence type="ECO:0000256" key="2">
    <source>
        <dbReference type="ARBA" id="ARBA00022737"/>
    </source>
</evidence>
<feature type="domain" description="PRD" evidence="8">
    <location>
        <begin position="301"/>
        <end position="406"/>
    </location>
</feature>
<feature type="domain" description="PTS EIIA type-2" evidence="6">
    <location>
        <begin position="534"/>
        <end position="681"/>
    </location>
</feature>
<dbReference type="PROSITE" id="PS51372">
    <property type="entry name" value="PRD_2"/>
    <property type="match status" value="2"/>
</dbReference>
<evidence type="ECO:0000259" key="7">
    <source>
        <dbReference type="PROSITE" id="PS51099"/>
    </source>
</evidence>
<dbReference type="InterPro" id="IPR036388">
    <property type="entry name" value="WH-like_DNA-bd_sf"/>
</dbReference>
<dbReference type="GO" id="GO:0006355">
    <property type="term" value="P:regulation of DNA-templated transcription"/>
    <property type="evidence" value="ECO:0007669"/>
    <property type="project" value="InterPro"/>
</dbReference>
<keyword evidence="9" id="KW-0813">Transport</keyword>
<keyword evidence="1" id="KW-0808">Transferase</keyword>
<dbReference type="PROSITE" id="PS51099">
    <property type="entry name" value="PTS_EIIB_TYPE_2"/>
    <property type="match status" value="1"/>
</dbReference>
<dbReference type="Pfam" id="PF02302">
    <property type="entry name" value="PTS_IIB"/>
    <property type="match status" value="1"/>
</dbReference>
<dbReference type="Gene3D" id="3.40.930.10">
    <property type="entry name" value="Mannitol-specific EII, Chain A"/>
    <property type="match status" value="1"/>
</dbReference>
<name>A0A317KU58_9BACI</name>
<dbReference type="InterPro" id="IPR016152">
    <property type="entry name" value="PTrfase/Anion_transptr"/>
</dbReference>
<evidence type="ECO:0000256" key="3">
    <source>
        <dbReference type="ARBA" id="ARBA00023015"/>
    </source>
</evidence>
<keyword evidence="10" id="KW-1185">Reference proteome</keyword>
<evidence type="ECO:0000256" key="4">
    <source>
        <dbReference type="ARBA" id="ARBA00023159"/>
    </source>
</evidence>
<dbReference type="SUPFAM" id="SSF52794">
    <property type="entry name" value="PTS system IIB component-like"/>
    <property type="match status" value="1"/>
</dbReference>
<keyword evidence="3" id="KW-0805">Transcription regulation</keyword>
<keyword evidence="2" id="KW-0677">Repeat</keyword>
<dbReference type="PROSITE" id="PS51094">
    <property type="entry name" value="PTS_EIIA_TYPE_2"/>
    <property type="match status" value="1"/>
</dbReference>
<dbReference type="CDD" id="cd05568">
    <property type="entry name" value="PTS_IIB_bgl_like"/>
    <property type="match status" value="1"/>
</dbReference>
<gene>
    <name evidence="9" type="ORF">DLJ74_20010</name>
</gene>
<dbReference type="Pfam" id="PF00874">
    <property type="entry name" value="PRD"/>
    <property type="match status" value="2"/>
</dbReference>
<evidence type="ECO:0000259" key="8">
    <source>
        <dbReference type="PROSITE" id="PS51372"/>
    </source>
</evidence>
<dbReference type="Proteomes" id="UP000245624">
    <property type="component" value="Unassembled WGS sequence"/>
</dbReference>
<sequence length="693" mass="79926">MFITSREKLIIELVIKTSGKHTPQSLANYLQVSVRTVQRDLKAVENILHSFELQLKRTPNDGLMIDGKNEHIFKLTQNLYHVHPTDETPEEKKLQLLITLLHEGSFFKTQVLAKQLGISVTKLSSYLDDLTKWLDNFSIELNRKRGVGVSLAGREANKRKALATYFLFHFHEELLESLYLLQKHHLLEGPILGYFSSQYLFTIDEMVHHLFDKGQTRLADNDYLGFIVHTAITLQRVENHFLLEDDEPVLYEESTRTFQQISQLAEHIRSKLSIPLAHKDVYYLAVVLKGSKLQDSDTVDYDSIMLGQLIRNIIQDVSKQLHIDLSKDFSLFQGLLAHMEPSIFRLKHQMGFFNPLTEEIKKKYPMLFMAVRNSLEKEFNDISFPEDEIAFIVLHFGSALLMNEEKTAIRAVIICPTGIGTSKMLASRIQKEFAEINTVDIKSIKEIEKSKLNVFDMVISTVKLPFDDLNYILVSPLLNDEDIQMIRSFLQHNIRQLTSKNEYMKNNNSKNFNLQPSKLQDVLQEMEEVHSSIEAILNNFRLYRRSNAGYLQVLREMTERLEQAGLVSNAEEVLQKLAERETMGGLGIPNTNMGLYHCRYDGIQELIFQICHLDHPCVIKGMDGTEVQLKNLLLMLSPETLSTKQQEILSLISTSLIESDEAMMIFSSSSESMIREKLEELFSDYLENKWIKE</sequence>
<dbReference type="PANTHER" id="PTHR30185:SF18">
    <property type="entry name" value="TRANSCRIPTIONAL REGULATOR MTLR"/>
    <property type="match status" value="1"/>
</dbReference>
<dbReference type="EMBL" id="QGTD01000021">
    <property type="protein sequence ID" value="PWU66694.1"/>
    <property type="molecule type" value="Genomic_DNA"/>
</dbReference>
<dbReference type="Pfam" id="PF05043">
    <property type="entry name" value="Mga"/>
    <property type="match status" value="1"/>
</dbReference>
<dbReference type="Gene3D" id="1.10.1790.10">
    <property type="entry name" value="PRD domain"/>
    <property type="match status" value="2"/>
</dbReference>
<dbReference type="InterPro" id="IPR002178">
    <property type="entry name" value="PTS_EIIA_type-2_dom"/>
</dbReference>
<dbReference type="Pfam" id="PF08279">
    <property type="entry name" value="HTH_11"/>
    <property type="match status" value="1"/>
</dbReference>
<dbReference type="PANTHER" id="PTHR30185">
    <property type="entry name" value="CRYPTIC BETA-GLUCOSIDE BGL OPERON ANTITERMINATOR"/>
    <property type="match status" value="1"/>
</dbReference>
<dbReference type="InterPro" id="IPR013011">
    <property type="entry name" value="PTS_EIIB_2"/>
</dbReference>
<dbReference type="OrthoDB" id="9776005at2"/>
<dbReference type="SUPFAM" id="SSF63520">
    <property type="entry name" value="PTS-regulatory domain, PRD"/>
    <property type="match status" value="2"/>
</dbReference>
<keyword evidence="5" id="KW-0804">Transcription</keyword>
<dbReference type="InterPro" id="IPR011608">
    <property type="entry name" value="PRD"/>
</dbReference>
<evidence type="ECO:0000313" key="10">
    <source>
        <dbReference type="Proteomes" id="UP000245624"/>
    </source>
</evidence>
<dbReference type="GO" id="GO:0008982">
    <property type="term" value="F:protein-N(PI)-phosphohistidine-sugar phosphotransferase activity"/>
    <property type="evidence" value="ECO:0007669"/>
    <property type="project" value="InterPro"/>
</dbReference>
<evidence type="ECO:0000313" key="9">
    <source>
        <dbReference type="EMBL" id="PWU66694.1"/>
    </source>
</evidence>
<dbReference type="GO" id="GO:0009401">
    <property type="term" value="P:phosphoenolpyruvate-dependent sugar phosphotransferase system"/>
    <property type="evidence" value="ECO:0007669"/>
    <property type="project" value="InterPro"/>
</dbReference>
<evidence type="ECO:0000256" key="1">
    <source>
        <dbReference type="ARBA" id="ARBA00022679"/>
    </source>
</evidence>
<organism evidence="9 10">
    <name type="scientific">Gracilibacillus dipsosauri</name>
    <dbReference type="NCBI Taxonomy" id="178340"/>
    <lineage>
        <taxon>Bacteria</taxon>
        <taxon>Bacillati</taxon>
        <taxon>Bacillota</taxon>
        <taxon>Bacilli</taxon>
        <taxon>Bacillales</taxon>
        <taxon>Bacillaceae</taxon>
        <taxon>Gracilibacillus</taxon>
    </lineage>
</organism>
<proteinExistence type="predicted"/>
<comment type="caution">
    <text evidence="9">The sequence shown here is derived from an EMBL/GenBank/DDBJ whole genome shotgun (WGS) entry which is preliminary data.</text>
</comment>
<feature type="domain" description="PRD" evidence="8">
    <location>
        <begin position="194"/>
        <end position="298"/>
    </location>
</feature>
<dbReference type="Gene3D" id="1.10.10.10">
    <property type="entry name" value="Winged helix-like DNA-binding domain superfamily/Winged helix DNA-binding domain"/>
    <property type="match status" value="1"/>
</dbReference>
<evidence type="ECO:0000256" key="5">
    <source>
        <dbReference type="ARBA" id="ARBA00023163"/>
    </source>
</evidence>
<dbReference type="InterPro" id="IPR013196">
    <property type="entry name" value="HTH_11"/>
</dbReference>